<feature type="non-terminal residue" evidence="1">
    <location>
        <position position="150"/>
    </location>
</feature>
<reference evidence="1" key="1">
    <citation type="journal article" date="2014" name="Front. Microbiol.">
        <title>High frequency of phylogenetically diverse reductive dehalogenase-homologous genes in deep subseafloor sedimentary metagenomes.</title>
        <authorList>
            <person name="Kawai M."/>
            <person name="Futagami T."/>
            <person name="Toyoda A."/>
            <person name="Takaki Y."/>
            <person name="Nishi S."/>
            <person name="Hori S."/>
            <person name="Arai W."/>
            <person name="Tsubouchi T."/>
            <person name="Morono Y."/>
            <person name="Uchiyama I."/>
            <person name="Ito T."/>
            <person name="Fujiyama A."/>
            <person name="Inagaki F."/>
            <person name="Takami H."/>
        </authorList>
    </citation>
    <scope>NUCLEOTIDE SEQUENCE</scope>
    <source>
        <strain evidence="1">Expedition CK06-06</strain>
    </source>
</reference>
<sequence length="150" mass="16754">MKKIFLLGILASLLILPMVFAQSNLMMTDLEDISLDGLTVQTIEGGSFIFEVFTYPETFVTGDIIFLVDEIAQGYNWLNAYEIGSMGSGHFVDKEIAPEVELPTTLRLNTDLIADVRVGDYVTLTYDSEQTLDVYLPEVSGSIFRHLFIS</sequence>
<comment type="caution">
    <text evidence="1">The sequence shown here is derived from an EMBL/GenBank/DDBJ whole genome shotgun (WGS) entry which is preliminary data.</text>
</comment>
<name>X0UJQ4_9ZZZZ</name>
<dbReference type="AlphaFoldDB" id="X0UJQ4"/>
<organism evidence="1">
    <name type="scientific">marine sediment metagenome</name>
    <dbReference type="NCBI Taxonomy" id="412755"/>
    <lineage>
        <taxon>unclassified sequences</taxon>
        <taxon>metagenomes</taxon>
        <taxon>ecological metagenomes</taxon>
    </lineage>
</organism>
<accession>X0UJQ4</accession>
<proteinExistence type="predicted"/>
<evidence type="ECO:0000313" key="1">
    <source>
        <dbReference type="EMBL" id="GAG05840.1"/>
    </source>
</evidence>
<dbReference type="EMBL" id="BARS01028216">
    <property type="protein sequence ID" value="GAG05840.1"/>
    <property type="molecule type" value="Genomic_DNA"/>
</dbReference>
<protein>
    <submittedName>
        <fullName evidence="1">Uncharacterized protein</fullName>
    </submittedName>
</protein>
<gene>
    <name evidence="1" type="ORF">S01H1_44241</name>
</gene>